<dbReference type="InterPro" id="IPR036097">
    <property type="entry name" value="HisK_dim/P_sf"/>
</dbReference>
<comment type="catalytic activity">
    <reaction evidence="1">
        <text>ATP + protein L-histidine = ADP + protein N-phospho-L-histidine.</text>
        <dbReference type="EC" id="2.7.13.3"/>
    </reaction>
</comment>
<evidence type="ECO:0000313" key="8">
    <source>
        <dbReference type="Proteomes" id="UP000042527"/>
    </source>
</evidence>
<dbReference type="InterPro" id="IPR005467">
    <property type="entry name" value="His_kinase_dom"/>
</dbReference>
<dbReference type="InterPro" id="IPR003661">
    <property type="entry name" value="HisK_dim/P_dom"/>
</dbReference>
<evidence type="ECO:0000259" key="6">
    <source>
        <dbReference type="PROSITE" id="PS50110"/>
    </source>
</evidence>
<evidence type="ECO:0000259" key="5">
    <source>
        <dbReference type="PROSITE" id="PS50109"/>
    </source>
</evidence>
<keyword evidence="8" id="KW-1185">Reference proteome</keyword>
<feature type="modified residue" description="4-aspartylphosphate" evidence="4">
    <location>
        <position position="583"/>
    </location>
</feature>
<dbReference type="Pfam" id="PF00512">
    <property type="entry name" value="HisKA"/>
    <property type="match status" value="1"/>
</dbReference>
<dbReference type="InterPro" id="IPR001789">
    <property type="entry name" value="Sig_transdc_resp-reg_receiver"/>
</dbReference>
<dbReference type="Proteomes" id="UP000042527">
    <property type="component" value="Unassembled WGS sequence"/>
</dbReference>
<dbReference type="InterPro" id="IPR036890">
    <property type="entry name" value="HATPase_C_sf"/>
</dbReference>
<dbReference type="InterPro" id="IPR011006">
    <property type="entry name" value="CheY-like_superfamily"/>
</dbReference>
<name>A0A0B7GWF6_TREPH</name>
<dbReference type="Pfam" id="PF02518">
    <property type="entry name" value="HATPase_c"/>
    <property type="match status" value="1"/>
</dbReference>
<dbReference type="SUPFAM" id="SSF47384">
    <property type="entry name" value="Homodimeric domain of signal transducing histidine kinase"/>
    <property type="match status" value="1"/>
</dbReference>
<evidence type="ECO:0000256" key="2">
    <source>
        <dbReference type="ARBA" id="ARBA00012438"/>
    </source>
</evidence>
<keyword evidence="7" id="KW-0808">Transferase</keyword>
<protein>
    <recommendedName>
        <fullName evidence="2">histidine kinase</fullName>
        <ecNumber evidence="2">2.7.13.3</ecNumber>
    </recommendedName>
</protein>
<feature type="domain" description="Response regulatory" evidence="6">
    <location>
        <begin position="380"/>
        <end position="502"/>
    </location>
</feature>
<dbReference type="PROSITE" id="PS50110">
    <property type="entry name" value="RESPONSE_REGULATORY"/>
    <property type="match status" value="2"/>
</dbReference>
<dbReference type="PROSITE" id="PS50109">
    <property type="entry name" value="HIS_KIN"/>
    <property type="match status" value="1"/>
</dbReference>
<keyword evidence="7" id="KW-0418">Kinase</keyword>
<dbReference type="GO" id="GO:0000155">
    <property type="term" value="F:phosphorelay sensor kinase activity"/>
    <property type="evidence" value="ECO:0007669"/>
    <property type="project" value="InterPro"/>
</dbReference>
<reference evidence="8" key="1">
    <citation type="submission" date="2015-01" db="EMBL/GenBank/DDBJ databases">
        <authorList>
            <person name="Manzoor Shahid"/>
            <person name="Zubair Saima"/>
        </authorList>
    </citation>
    <scope>NUCLEOTIDE SEQUENCE [LARGE SCALE GENOMIC DNA]</scope>
    <source>
        <strain evidence="8">V1</strain>
    </source>
</reference>
<dbReference type="SMART" id="SM00388">
    <property type="entry name" value="HisKA"/>
    <property type="match status" value="1"/>
</dbReference>
<dbReference type="AlphaFoldDB" id="A0A0B7GWF6"/>
<dbReference type="SUPFAM" id="SSF52172">
    <property type="entry name" value="CheY-like"/>
    <property type="match status" value="2"/>
</dbReference>
<dbReference type="PANTHER" id="PTHR45339">
    <property type="entry name" value="HYBRID SIGNAL TRANSDUCTION HISTIDINE KINASE J"/>
    <property type="match status" value="1"/>
</dbReference>
<dbReference type="PANTHER" id="PTHR45339:SF5">
    <property type="entry name" value="HISTIDINE KINASE"/>
    <property type="match status" value="1"/>
</dbReference>
<organism evidence="7 8">
    <name type="scientific">Treponema phagedenis</name>
    <dbReference type="NCBI Taxonomy" id="162"/>
    <lineage>
        <taxon>Bacteria</taxon>
        <taxon>Pseudomonadati</taxon>
        <taxon>Spirochaetota</taxon>
        <taxon>Spirochaetia</taxon>
        <taxon>Spirochaetales</taxon>
        <taxon>Treponemataceae</taxon>
        <taxon>Treponema</taxon>
    </lineage>
</organism>
<feature type="domain" description="Histidine kinase" evidence="5">
    <location>
        <begin position="138"/>
        <end position="363"/>
    </location>
</feature>
<feature type="domain" description="Response regulatory" evidence="6">
    <location>
        <begin position="534"/>
        <end position="648"/>
    </location>
</feature>
<gene>
    <name evidence="7" type="ORF">TPHV1_170041</name>
</gene>
<dbReference type="CDD" id="cd17546">
    <property type="entry name" value="REC_hyHK_CKI1_RcsC-like"/>
    <property type="match status" value="1"/>
</dbReference>
<dbReference type="Gene3D" id="3.40.50.2300">
    <property type="match status" value="2"/>
</dbReference>
<dbReference type="SMART" id="SM00448">
    <property type="entry name" value="REC"/>
    <property type="match status" value="2"/>
</dbReference>
<evidence type="ECO:0000256" key="4">
    <source>
        <dbReference type="PROSITE-ProRule" id="PRU00169"/>
    </source>
</evidence>
<dbReference type="PRINTS" id="PR00344">
    <property type="entry name" value="BCTRLSENSOR"/>
</dbReference>
<dbReference type="EC" id="2.7.13.3" evidence="2"/>
<dbReference type="FunFam" id="3.30.565.10:FF:000010">
    <property type="entry name" value="Sensor histidine kinase RcsC"/>
    <property type="match status" value="1"/>
</dbReference>
<evidence type="ECO:0000256" key="3">
    <source>
        <dbReference type="ARBA" id="ARBA00022553"/>
    </source>
</evidence>
<dbReference type="Gene3D" id="1.10.287.130">
    <property type="match status" value="1"/>
</dbReference>
<dbReference type="CDD" id="cd16922">
    <property type="entry name" value="HATPase_EvgS-ArcB-TorS-like"/>
    <property type="match status" value="1"/>
</dbReference>
<dbReference type="InterPro" id="IPR004358">
    <property type="entry name" value="Sig_transdc_His_kin-like_C"/>
</dbReference>
<accession>A0A0B7GWF6</accession>
<sequence>MTLFDNKVKDYLSHSSFACMIVTANGIPLAWNRAAENLLPQYFGTGNAKQKSIFDFFNECGITNIFQKLTESTDVPIVIEWMSPSNKDFKATLEKQQDNNYFIILNDITQQKQHDKLVQSEKEETIKSKKIHKQFLANVSHDIRTPIQTIIGMMELLRTTKLDQEQKEYIRQINFSTEILLELVNDILDFSKLEVGSMQFENIPFDLVSLMESSIDFIAIEGHKKGLEILLNMSPALNPYFIGDPGRLKQILLNLMKNAVKFTEKGSVTVDVFEAELPDKDGKAMPALYFEIADTGIGITDEQKEKLFTVFYQTEASVSRRFGGTGLGLAISKNIIKMLNGEIGVKDNKPHGSIFWFKLPMTQAKKQECNHTILLKNTTKILIVDDNLNVHKYLSKLADYIRFSNVFFAKSGKEALKLLRESAKSDPFQICFIDMIMPRMDGWRLGAEIHNDPEISSCLLFLMIPEGVLRADAKMKLLTWFSGYLYKPLKKETLLRSLNTAAALLSDTATEPLEELESVEDYEEDTSVYFFGLKILVVEDHPVNRQLIKALLEKSGCIVTAVEDGKKAVEIACTKPFDLIFMDIQLPFLNGYEATAKIRELGIKTVIIACTASAQENEEDSYLACGMNDVLTKPFNRETLIKLLKKYFPNM</sequence>
<feature type="modified residue" description="4-aspartylphosphate" evidence="4">
    <location>
        <position position="434"/>
    </location>
</feature>
<proteinExistence type="predicted"/>
<dbReference type="Pfam" id="PF00072">
    <property type="entry name" value="Response_reg"/>
    <property type="match status" value="2"/>
</dbReference>
<dbReference type="OrthoDB" id="6192248at2"/>
<dbReference type="SUPFAM" id="SSF55874">
    <property type="entry name" value="ATPase domain of HSP90 chaperone/DNA topoisomerase II/histidine kinase"/>
    <property type="match status" value="1"/>
</dbReference>
<evidence type="ECO:0000313" key="7">
    <source>
        <dbReference type="EMBL" id="CEM61310.1"/>
    </source>
</evidence>
<evidence type="ECO:0000256" key="1">
    <source>
        <dbReference type="ARBA" id="ARBA00000085"/>
    </source>
</evidence>
<keyword evidence="3 4" id="KW-0597">Phosphoprotein</keyword>
<dbReference type="RefSeq" id="WP_044634493.1">
    <property type="nucleotide sequence ID" value="NZ_CDNC01000009.1"/>
</dbReference>
<dbReference type="Gene3D" id="3.30.565.10">
    <property type="entry name" value="Histidine kinase-like ATPase, C-terminal domain"/>
    <property type="match status" value="1"/>
</dbReference>
<dbReference type="CDD" id="cd00082">
    <property type="entry name" value="HisKA"/>
    <property type="match status" value="1"/>
</dbReference>
<dbReference type="SMART" id="SM00387">
    <property type="entry name" value="HATPase_c"/>
    <property type="match status" value="1"/>
</dbReference>
<dbReference type="EMBL" id="CDNC01000009">
    <property type="protein sequence ID" value="CEM61310.1"/>
    <property type="molecule type" value="Genomic_DNA"/>
</dbReference>
<dbReference type="InterPro" id="IPR003594">
    <property type="entry name" value="HATPase_dom"/>
</dbReference>